<evidence type="ECO:0000313" key="11">
    <source>
        <dbReference type="Proteomes" id="UP001592528"/>
    </source>
</evidence>
<keyword evidence="4 10" id="KW-0808">Transferase</keyword>
<dbReference type="PANTHER" id="PTHR33908">
    <property type="entry name" value="MANNOSYLTRANSFERASE YKCB-RELATED"/>
    <property type="match status" value="1"/>
</dbReference>
<keyword evidence="3 10" id="KW-0328">Glycosyltransferase</keyword>
<dbReference type="InterPro" id="IPR050297">
    <property type="entry name" value="LipidA_mod_glycosyltrf_83"/>
</dbReference>
<evidence type="ECO:0000256" key="4">
    <source>
        <dbReference type="ARBA" id="ARBA00022679"/>
    </source>
</evidence>
<evidence type="ECO:0000313" key="10">
    <source>
        <dbReference type="EMBL" id="MFC1402302.1"/>
    </source>
</evidence>
<keyword evidence="2" id="KW-1003">Cell membrane</keyword>
<name>A0ABV6ULG8_9ACTN</name>
<evidence type="ECO:0000256" key="1">
    <source>
        <dbReference type="ARBA" id="ARBA00004651"/>
    </source>
</evidence>
<feature type="transmembrane region" description="Helical" evidence="8">
    <location>
        <begin position="237"/>
        <end position="265"/>
    </location>
</feature>
<comment type="subcellular location">
    <subcellularLocation>
        <location evidence="1">Cell membrane</location>
        <topology evidence="1">Multi-pass membrane protein</topology>
    </subcellularLocation>
</comment>
<feature type="transmembrane region" description="Helical" evidence="8">
    <location>
        <begin position="363"/>
        <end position="381"/>
    </location>
</feature>
<dbReference type="Proteomes" id="UP001592528">
    <property type="component" value="Unassembled WGS sequence"/>
</dbReference>
<evidence type="ECO:0000259" key="9">
    <source>
        <dbReference type="Pfam" id="PF13231"/>
    </source>
</evidence>
<keyword evidence="11" id="KW-1185">Reference proteome</keyword>
<protein>
    <submittedName>
        <fullName evidence="10">ArnT family glycosyltransferase</fullName>
        <ecNumber evidence="10">2.4.-.-</ecNumber>
    </submittedName>
</protein>
<feature type="transmembrane region" description="Helical" evidence="8">
    <location>
        <begin position="285"/>
        <end position="304"/>
    </location>
</feature>
<dbReference type="InterPro" id="IPR038731">
    <property type="entry name" value="RgtA/B/C-like"/>
</dbReference>
<evidence type="ECO:0000256" key="3">
    <source>
        <dbReference type="ARBA" id="ARBA00022676"/>
    </source>
</evidence>
<evidence type="ECO:0000256" key="5">
    <source>
        <dbReference type="ARBA" id="ARBA00022692"/>
    </source>
</evidence>
<evidence type="ECO:0000256" key="6">
    <source>
        <dbReference type="ARBA" id="ARBA00022989"/>
    </source>
</evidence>
<feature type="transmembrane region" description="Helical" evidence="8">
    <location>
        <begin position="341"/>
        <end position="358"/>
    </location>
</feature>
<feature type="transmembrane region" description="Helical" evidence="8">
    <location>
        <begin position="316"/>
        <end position="335"/>
    </location>
</feature>
<proteinExistence type="predicted"/>
<feature type="transmembrane region" description="Helical" evidence="8">
    <location>
        <begin position="45"/>
        <end position="66"/>
    </location>
</feature>
<feature type="transmembrane region" description="Helical" evidence="8">
    <location>
        <begin position="119"/>
        <end position="140"/>
    </location>
</feature>
<keyword evidence="5 8" id="KW-0812">Transmembrane</keyword>
<comment type="caution">
    <text evidence="10">The sequence shown here is derived from an EMBL/GenBank/DDBJ whole genome shotgun (WGS) entry which is preliminary data.</text>
</comment>
<evidence type="ECO:0000256" key="7">
    <source>
        <dbReference type="ARBA" id="ARBA00023136"/>
    </source>
</evidence>
<keyword evidence="7 8" id="KW-0472">Membrane</keyword>
<dbReference type="PANTHER" id="PTHR33908:SF11">
    <property type="entry name" value="MEMBRANE PROTEIN"/>
    <property type="match status" value="1"/>
</dbReference>
<dbReference type="EMBL" id="JBHEZZ010000006">
    <property type="protein sequence ID" value="MFC1402302.1"/>
    <property type="molecule type" value="Genomic_DNA"/>
</dbReference>
<organism evidence="10 11">
    <name type="scientific">Streptacidiphilus cavernicola</name>
    <dbReference type="NCBI Taxonomy" id="3342716"/>
    <lineage>
        <taxon>Bacteria</taxon>
        <taxon>Bacillati</taxon>
        <taxon>Actinomycetota</taxon>
        <taxon>Actinomycetes</taxon>
        <taxon>Kitasatosporales</taxon>
        <taxon>Streptomycetaceae</taxon>
        <taxon>Streptacidiphilus</taxon>
    </lineage>
</organism>
<dbReference type="Pfam" id="PF13231">
    <property type="entry name" value="PMT_2"/>
    <property type="match status" value="1"/>
</dbReference>
<dbReference type="RefSeq" id="WP_232242420.1">
    <property type="nucleotide sequence ID" value="NZ_JBHEZZ010000006.1"/>
</dbReference>
<dbReference type="GO" id="GO:0016757">
    <property type="term" value="F:glycosyltransferase activity"/>
    <property type="evidence" value="ECO:0007669"/>
    <property type="project" value="UniProtKB-KW"/>
</dbReference>
<reference evidence="10 11" key="1">
    <citation type="submission" date="2024-09" db="EMBL/GenBank/DDBJ databases">
        <authorList>
            <person name="Lee S.D."/>
        </authorList>
    </citation>
    <scope>NUCLEOTIDE SEQUENCE [LARGE SCALE GENOMIC DNA]</scope>
    <source>
        <strain evidence="10 11">N1-5</strain>
    </source>
</reference>
<dbReference type="EC" id="2.4.-.-" evidence="10"/>
<accession>A0ABV6ULG8</accession>
<sequence>MSNQPPDRRRSSELRMNGGSAALPLGRLSPGALAAQAREAIRTGYWARLVPLYGALAVLTHLPSFARTVWSPDEGYLATQARMLAGGGVLYDTVVDRKPPLLPWLYEGAFALFGSTSLWPLRVLAIGAHLATAVLLAAIARKRWGNRAGAAAGALYLLVSIGLSPEDSQAATFEVFMLPATAAAFWFAQNRRWGPAGAAVAAASLTKQTGGAVLFAVLWLLRQDSRRPGGSRPRTSLAALAFGFGLPVTVIALSTGVKNFAFWVITGSSEYASLDGAWLNMLGRAFGNAAILAVAALGLLVPLARRWRRVREDADLWIWFGSSVAGVITGFHFFGHYYLQLIPPLVLLGVGAVARGAARWKPVLVYSLAASAAFVALGFLWPHQPLQHAESVAAEVTKDTKPQDSVLVWGMHPEMYWLADRKPATRYLTAGLLTNYAGGRDPESVGVADGMANAWKTFDAEMSEQLPEVVVDDSAGAPYAPKYIAPMRALLAAHYQRVGTDGSTVIYRLKDAQTCRVPA</sequence>
<feature type="domain" description="Glycosyltransferase RgtA/B/C/D-like" evidence="9">
    <location>
        <begin position="98"/>
        <end position="237"/>
    </location>
</feature>
<gene>
    <name evidence="10" type="ORF">ACEZDJ_13505</name>
</gene>
<evidence type="ECO:0000256" key="2">
    <source>
        <dbReference type="ARBA" id="ARBA00022475"/>
    </source>
</evidence>
<keyword evidence="6 8" id="KW-1133">Transmembrane helix</keyword>
<evidence type="ECO:0000256" key="8">
    <source>
        <dbReference type="SAM" id="Phobius"/>
    </source>
</evidence>